<dbReference type="Gene3D" id="3.10.100.10">
    <property type="entry name" value="Mannose-Binding Protein A, subunit A"/>
    <property type="match status" value="2"/>
</dbReference>
<dbReference type="CDD" id="cd00037">
    <property type="entry name" value="CLECT"/>
    <property type="match status" value="2"/>
</dbReference>
<dbReference type="PANTHER" id="PTHR22803">
    <property type="entry name" value="MANNOSE, PHOSPHOLIPASE, LECTIN RECEPTOR RELATED"/>
    <property type="match status" value="1"/>
</dbReference>
<protein>
    <submittedName>
        <fullName evidence="1">Uncharacterized protein</fullName>
    </submittedName>
</protein>
<dbReference type="InterPro" id="IPR001304">
    <property type="entry name" value="C-type_lectin-like"/>
</dbReference>
<dbReference type="InterPro" id="IPR050111">
    <property type="entry name" value="C-type_lectin/snaclec_domain"/>
</dbReference>
<dbReference type="SMART" id="SM00034">
    <property type="entry name" value="CLECT"/>
    <property type="match status" value="2"/>
</dbReference>
<name>A0A7R8ZW57_9CRUS</name>
<dbReference type="AlphaFoldDB" id="A0A7R8ZW57"/>
<dbReference type="EMBL" id="OB667354">
    <property type="protein sequence ID" value="CAD7233951.1"/>
    <property type="molecule type" value="Genomic_DNA"/>
</dbReference>
<reference evidence="1" key="1">
    <citation type="submission" date="2020-11" db="EMBL/GenBank/DDBJ databases">
        <authorList>
            <person name="Tran Van P."/>
        </authorList>
    </citation>
    <scope>NUCLEOTIDE SEQUENCE</scope>
</reference>
<organism evidence="1">
    <name type="scientific">Cyprideis torosa</name>
    <dbReference type="NCBI Taxonomy" id="163714"/>
    <lineage>
        <taxon>Eukaryota</taxon>
        <taxon>Metazoa</taxon>
        <taxon>Ecdysozoa</taxon>
        <taxon>Arthropoda</taxon>
        <taxon>Crustacea</taxon>
        <taxon>Oligostraca</taxon>
        <taxon>Ostracoda</taxon>
        <taxon>Podocopa</taxon>
        <taxon>Podocopida</taxon>
        <taxon>Cytherocopina</taxon>
        <taxon>Cytheroidea</taxon>
        <taxon>Cytherideidae</taxon>
        <taxon>Cyprideis</taxon>
    </lineage>
</organism>
<evidence type="ECO:0000313" key="1">
    <source>
        <dbReference type="EMBL" id="CAD7233951.1"/>
    </source>
</evidence>
<proteinExistence type="predicted"/>
<sequence length="294" mass="32503">MVTSPEVVMVNFPTYEGQCDHPFTAVNGGRCYFPSYDQLKTTWKGAQLICSWLHPKGQLAEFETLQEIVDATGFLINDTSTHGWGSVGPWIGAIEKGDSNTFTWHSSKAPIEAHNWAESRPYSSGGGDGVALDASDNFQWIDLSSGKELPFLCEIPSNPRPVALKCPDGFFSLGDSCYMVYDDRNRTWNDAQTFCASLAAGGRLVELETVKEIDLLKTHLATKGSCFSYWIGAEEIGNTNIYFWTSSGQVIVSYDWHPYQPDDGASGDAIFLLCPGHIRPCEPPSSFQSTRELR</sequence>
<dbReference type="OrthoDB" id="418245at2759"/>
<gene>
    <name evidence="1" type="ORF">CTOB1V02_LOCUS11769</name>
</gene>
<dbReference type="PROSITE" id="PS50041">
    <property type="entry name" value="C_TYPE_LECTIN_2"/>
    <property type="match status" value="2"/>
</dbReference>
<dbReference type="Pfam" id="PF00059">
    <property type="entry name" value="Lectin_C"/>
    <property type="match status" value="2"/>
</dbReference>
<accession>A0A7R8ZW57</accession>
<dbReference type="SUPFAM" id="SSF56436">
    <property type="entry name" value="C-type lectin-like"/>
    <property type="match status" value="2"/>
</dbReference>
<dbReference type="InterPro" id="IPR016186">
    <property type="entry name" value="C-type_lectin-like/link_sf"/>
</dbReference>
<dbReference type="InterPro" id="IPR016187">
    <property type="entry name" value="CTDL_fold"/>
</dbReference>